<accession>A0ABR3GEH3</accession>
<dbReference type="InterPro" id="IPR036915">
    <property type="entry name" value="Cyclin-like_sf"/>
</dbReference>
<feature type="compositionally biased region" description="Gly residues" evidence="2">
    <location>
        <begin position="290"/>
        <end position="303"/>
    </location>
</feature>
<feature type="compositionally biased region" description="Basic and acidic residues" evidence="2">
    <location>
        <begin position="280"/>
        <end position="289"/>
    </location>
</feature>
<keyword evidence="1" id="KW-0195">Cyclin</keyword>
<evidence type="ECO:0000256" key="1">
    <source>
        <dbReference type="ARBA" id="ARBA00023127"/>
    </source>
</evidence>
<sequence>MSRYSSRPPFLHPLTYPADSVVVYQATALTFLHRLYLTTSTLTLHPKNILLLILYLATKTENHYTPIESFIATAATAGPVISQEDLLAPEFKVAIGLRWAFQVWHPLRGLEGIFLELNAIAIGRYQSPHGNDSGRSDAKEKLDALLRGDADRIGRAHHDARALLTTTALLTDAYFLYTPAQISFAAFWQADRDMAGLYIDVKFPPAAEPIKVKLLATIVECAGNHLASTITRDSLNPYPGLLLQLPQNGVATSIEAATERALMKEVMRIDKKLYHVTNRDRKVNEKKGAGGENGTTNGNGNGKYEGVDEEKRLKKRRLEREKLDKDGDVFGELL</sequence>
<name>A0ABR3GEH3_9PEZI</name>
<dbReference type="EMBL" id="JBBBZM010000096">
    <property type="protein sequence ID" value="KAL0634367.1"/>
    <property type="molecule type" value="Genomic_DNA"/>
</dbReference>
<evidence type="ECO:0000259" key="3">
    <source>
        <dbReference type="Pfam" id="PF16899"/>
    </source>
</evidence>
<evidence type="ECO:0000313" key="5">
    <source>
        <dbReference type="Proteomes" id="UP001447188"/>
    </source>
</evidence>
<gene>
    <name evidence="4" type="ORF">Q9L58_006688</name>
</gene>
<feature type="region of interest" description="Disordered" evidence="2">
    <location>
        <begin position="280"/>
        <end position="334"/>
    </location>
</feature>
<dbReference type="Gene3D" id="1.10.472.10">
    <property type="entry name" value="Cyclin-like"/>
    <property type="match status" value="2"/>
</dbReference>
<dbReference type="Proteomes" id="UP001447188">
    <property type="component" value="Unassembled WGS sequence"/>
</dbReference>
<dbReference type="Pfam" id="PF16899">
    <property type="entry name" value="Cyclin_C_2"/>
    <property type="match status" value="1"/>
</dbReference>
<organism evidence="4 5">
    <name type="scientific">Discina gigas</name>
    <dbReference type="NCBI Taxonomy" id="1032678"/>
    <lineage>
        <taxon>Eukaryota</taxon>
        <taxon>Fungi</taxon>
        <taxon>Dikarya</taxon>
        <taxon>Ascomycota</taxon>
        <taxon>Pezizomycotina</taxon>
        <taxon>Pezizomycetes</taxon>
        <taxon>Pezizales</taxon>
        <taxon>Discinaceae</taxon>
        <taxon>Discina</taxon>
    </lineage>
</organism>
<dbReference type="SUPFAM" id="SSF47954">
    <property type="entry name" value="Cyclin-like"/>
    <property type="match status" value="2"/>
</dbReference>
<feature type="compositionally biased region" description="Basic and acidic residues" evidence="2">
    <location>
        <begin position="305"/>
        <end position="328"/>
    </location>
</feature>
<reference evidence="4 5" key="1">
    <citation type="submission" date="2024-02" db="EMBL/GenBank/DDBJ databases">
        <title>Discinaceae phylogenomics.</title>
        <authorList>
            <person name="Dirks A.C."/>
            <person name="James T.Y."/>
        </authorList>
    </citation>
    <scope>NUCLEOTIDE SEQUENCE [LARGE SCALE GENOMIC DNA]</scope>
    <source>
        <strain evidence="4 5">ACD0624</strain>
    </source>
</reference>
<evidence type="ECO:0000313" key="4">
    <source>
        <dbReference type="EMBL" id="KAL0634367.1"/>
    </source>
</evidence>
<proteinExistence type="predicted"/>
<evidence type="ECO:0000256" key="2">
    <source>
        <dbReference type="SAM" id="MobiDB-lite"/>
    </source>
</evidence>
<dbReference type="InterPro" id="IPR031658">
    <property type="entry name" value="Cyclin_C_2"/>
</dbReference>
<feature type="domain" description="Cyclin C-terminal" evidence="3">
    <location>
        <begin position="105"/>
        <end position="222"/>
    </location>
</feature>
<protein>
    <recommendedName>
        <fullName evidence="3">Cyclin C-terminal domain-containing protein</fullName>
    </recommendedName>
</protein>
<comment type="caution">
    <text evidence="4">The sequence shown here is derived from an EMBL/GenBank/DDBJ whole genome shotgun (WGS) entry which is preliminary data.</text>
</comment>
<keyword evidence="5" id="KW-1185">Reference proteome</keyword>